<dbReference type="Proteomes" id="UP000092578">
    <property type="component" value="Unassembled WGS sequence"/>
</dbReference>
<dbReference type="Gene3D" id="3.10.450.40">
    <property type="match status" value="2"/>
</dbReference>
<reference evidence="4" key="1">
    <citation type="submission" date="2016-05" db="EMBL/GenBank/DDBJ databases">
        <authorList>
            <person name="Liu B."/>
            <person name="Wang J."/>
            <person name="Zhu Y."/>
            <person name="Liu G."/>
            <person name="Chen Q."/>
            <person name="Chen Z."/>
            <person name="Lan J."/>
            <person name="Che J."/>
            <person name="Ge C."/>
            <person name="Shi H."/>
            <person name="Pan Z."/>
            <person name="Liu X."/>
        </authorList>
    </citation>
    <scope>NUCLEOTIDE SEQUENCE [LARGE SCALE GENOMIC DNA]</scope>
    <source>
        <strain evidence="4">FJAT-27215</strain>
    </source>
</reference>
<name>A0A1B9B9W5_9BACI</name>
<dbReference type="InterPro" id="IPR025711">
    <property type="entry name" value="PepSY"/>
</dbReference>
<dbReference type="Pfam" id="PF03413">
    <property type="entry name" value="PepSY"/>
    <property type="match status" value="2"/>
</dbReference>
<proteinExistence type="predicted"/>
<evidence type="ECO:0000259" key="2">
    <source>
        <dbReference type="Pfam" id="PF03413"/>
    </source>
</evidence>
<evidence type="ECO:0000256" key="1">
    <source>
        <dbReference type="SAM" id="MobiDB-lite"/>
    </source>
</evidence>
<feature type="compositionally biased region" description="Polar residues" evidence="1">
    <location>
        <begin position="109"/>
        <end position="119"/>
    </location>
</feature>
<feature type="domain" description="PepSY" evidence="2">
    <location>
        <begin position="117"/>
        <end position="175"/>
    </location>
</feature>
<protein>
    <recommendedName>
        <fullName evidence="2">PepSY domain-containing protein</fullName>
    </recommendedName>
</protein>
<feature type="domain" description="PepSY" evidence="2">
    <location>
        <begin position="33"/>
        <end position="88"/>
    </location>
</feature>
<accession>A0A1B9B9W5</accession>
<keyword evidence="4" id="KW-1185">Reference proteome</keyword>
<comment type="caution">
    <text evidence="3">The sequence shown here is derived from an EMBL/GenBank/DDBJ whole genome shotgun (WGS) entry which is preliminary data.</text>
</comment>
<organism evidence="3 4">
    <name type="scientific">Pseudobacillus wudalianchiensis</name>
    <dbReference type="NCBI Taxonomy" id="1743143"/>
    <lineage>
        <taxon>Bacteria</taxon>
        <taxon>Bacillati</taxon>
        <taxon>Bacillota</taxon>
        <taxon>Bacilli</taxon>
        <taxon>Bacillales</taxon>
        <taxon>Bacillaceae</taxon>
        <taxon>Pseudobacillus</taxon>
    </lineage>
</organism>
<dbReference type="EMBL" id="MAYT01000001">
    <property type="protein sequence ID" value="OCA92874.1"/>
    <property type="molecule type" value="Genomic_DNA"/>
</dbReference>
<feature type="region of interest" description="Disordered" evidence="1">
    <location>
        <begin position="89"/>
        <end position="122"/>
    </location>
</feature>
<dbReference type="RefSeq" id="WP_065409329.1">
    <property type="nucleotide sequence ID" value="NZ_MAYT01000001.1"/>
</dbReference>
<gene>
    <name evidence="3" type="ORF">A8F95_04095</name>
</gene>
<dbReference type="AlphaFoldDB" id="A0A1B9B9W5"/>
<evidence type="ECO:0000313" key="4">
    <source>
        <dbReference type="Proteomes" id="UP000092578"/>
    </source>
</evidence>
<sequence>MKKIVAVVLIALLVGAGSWYVAKKVIHHSEPLLSEDTVSQMIEQKYGGTVKEINIIEEDDQENYKLTILKEQIYYDVTVNGQTGEVLSFKKENEETEEPPSTHEEPTDSDTSSPNTPITKEQAKKIALSKVSGTITGVDLDHEDGQLVYEIDIDQTKTKEATVVINAYTGEIEAITFETDEND</sequence>
<evidence type="ECO:0000313" key="3">
    <source>
        <dbReference type="EMBL" id="OCA92874.1"/>
    </source>
</evidence>